<dbReference type="GO" id="GO:0005737">
    <property type="term" value="C:cytoplasm"/>
    <property type="evidence" value="ECO:0007669"/>
    <property type="project" value="TreeGrafter"/>
</dbReference>
<dbReference type="EMBL" id="JADGJH010000050">
    <property type="protein sequence ID" value="KAJ3140435.1"/>
    <property type="molecule type" value="Genomic_DNA"/>
</dbReference>
<dbReference type="EC" id="5.2.1.8" evidence="2"/>
<dbReference type="GO" id="GO:0016018">
    <property type="term" value="F:cyclosporin A binding"/>
    <property type="evidence" value="ECO:0007669"/>
    <property type="project" value="TreeGrafter"/>
</dbReference>
<dbReference type="SUPFAM" id="SSF50891">
    <property type="entry name" value="Cyclophilin-like"/>
    <property type="match status" value="1"/>
</dbReference>
<dbReference type="Proteomes" id="UP001211907">
    <property type="component" value="Unassembled WGS sequence"/>
</dbReference>
<evidence type="ECO:0000259" key="6">
    <source>
        <dbReference type="PROSITE" id="PS50072"/>
    </source>
</evidence>
<keyword evidence="8" id="KW-1185">Reference proteome</keyword>
<dbReference type="PROSITE" id="PS50072">
    <property type="entry name" value="CSA_PPIASE_2"/>
    <property type="match status" value="1"/>
</dbReference>
<keyword evidence="4" id="KW-0413">Isomerase</keyword>
<dbReference type="GO" id="GO:0006457">
    <property type="term" value="P:protein folding"/>
    <property type="evidence" value="ECO:0007669"/>
    <property type="project" value="TreeGrafter"/>
</dbReference>
<dbReference type="Gene3D" id="2.40.100.10">
    <property type="entry name" value="Cyclophilin-like"/>
    <property type="match status" value="1"/>
</dbReference>
<feature type="region of interest" description="Disordered" evidence="5">
    <location>
        <begin position="159"/>
        <end position="273"/>
    </location>
</feature>
<evidence type="ECO:0000313" key="7">
    <source>
        <dbReference type="EMBL" id="KAJ3140435.1"/>
    </source>
</evidence>
<dbReference type="PANTHER" id="PTHR11071">
    <property type="entry name" value="PEPTIDYL-PROLYL CIS-TRANS ISOMERASE"/>
    <property type="match status" value="1"/>
</dbReference>
<evidence type="ECO:0000256" key="1">
    <source>
        <dbReference type="ARBA" id="ARBA00000971"/>
    </source>
</evidence>
<feature type="compositionally biased region" description="Basic and acidic residues" evidence="5">
    <location>
        <begin position="303"/>
        <end position="314"/>
    </location>
</feature>
<evidence type="ECO:0000256" key="4">
    <source>
        <dbReference type="ARBA" id="ARBA00023235"/>
    </source>
</evidence>
<reference evidence="7" key="1">
    <citation type="submission" date="2020-05" db="EMBL/GenBank/DDBJ databases">
        <title>Phylogenomic resolution of chytrid fungi.</title>
        <authorList>
            <person name="Stajich J.E."/>
            <person name="Amses K."/>
            <person name="Simmons R."/>
            <person name="Seto K."/>
            <person name="Myers J."/>
            <person name="Bonds A."/>
            <person name="Quandt C.A."/>
            <person name="Barry K."/>
            <person name="Liu P."/>
            <person name="Grigoriev I."/>
            <person name="Longcore J.E."/>
            <person name="James T.Y."/>
        </authorList>
    </citation>
    <scope>NUCLEOTIDE SEQUENCE</scope>
    <source>
        <strain evidence="7">JEL0513</strain>
    </source>
</reference>
<gene>
    <name evidence="7" type="ORF">HK100_009633</name>
</gene>
<dbReference type="InterPro" id="IPR002130">
    <property type="entry name" value="Cyclophilin-type_PPIase_dom"/>
</dbReference>
<name>A0AAD5T925_9FUNG</name>
<feature type="compositionally biased region" description="Basic and acidic residues" evidence="5">
    <location>
        <begin position="354"/>
        <end position="368"/>
    </location>
</feature>
<feature type="domain" description="PPIase cyclophilin-type" evidence="6">
    <location>
        <begin position="9"/>
        <end position="155"/>
    </location>
</feature>
<dbReference type="Pfam" id="PF00160">
    <property type="entry name" value="Pro_isomerase"/>
    <property type="match status" value="1"/>
</dbReference>
<dbReference type="AlphaFoldDB" id="A0AAD5T925"/>
<feature type="compositionally biased region" description="Low complexity" evidence="5">
    <location>
        <begin position="180"/>
        <end position="205"/>
    </location>
</feature>
<keyword evidence="3" id="KW-0697">Rotamase</keyword>
<comment type="caution">
    <text evidence="7">The sequence shown here is derived from an EMBL/GenBank/DDBJ whole genome shotgun (WGS) entry which is preliminary data.</text>
</comment>
<feature type="compositionally biased region" description="Low complexity" evidence="5">
    <location>
        <begin position="160"/>
        <end position="170"/>
    </location>
</feature>
<comment type="catalytic activity">
    <reaction evidence="1">
        <text>[protein]-peptidylproline (omega=180) = [protein]-peptidylproline (omega=0)</text>
        <dbReference type="Rhea" id="RHEA:16237"/>
        <dbReference type="Rhea" id="RHEA-COMP:10747"/>
        <dbReference type="Rhea" id="RHEA-COMP:10748"/>
        <dbReference type="ChEBI" id="CHEBI:83833"/>
        <dbReference type="ChEBI" id="CHEBI:83834"/>
        <dbReference type="EC" id="5.2.1.8"/>
    </reaction>
</comment>
<feature type="compositionally biased region" description="Basic residues" evidence="5">
    <location>
        <begin position="213"/>
        <end position="243"/>
    </location>
</feature>
<protein>
    <recommendedName>
        <fullName evidence="2">peptidylprolyl isomerase</fullName>
        <ecNumber evidence="2">5.2.1.8</ecNumber>
    </recommendedName>
</protein>
<feature type="region of interest" description="Disordered" evidence="5">
    <location>
        <begin position="303"/>
        <end position="368"/>
    </location>
</feature>
<organism evidence="7 8">
    <name type="scientific">Physocladia obscura</name>
    <dbReference type="NCBI Taxonomy" id="109957"/>
    <lineage>
        <taxon>Eukaryota</taxon>
        <taxon>Fungi</taxon>
        <taxon>Fungi incertae sedis</taxon>
        <taxon>Chytridiomycota</taxon>
        <taxon>Chytridiomycota incertae sedis</taxon>
        <taxon>Chytridiomycetes</taxon>
        <taxon>Chytridiales</taxon>
        <taxon>Chytriomycetaceae</taxon>
        <taxon>Physocladia</taxon>
    </lineage>
</organism>
<dbReference type="PRINTS" id="PR00153">
    <property type="entry name" value="CSAPPISMRASE"/>
</dbReference>
<accession>A0AAD5T925</accession>
<proteinExistence type="predicted"/>
<evidence type="ECO:0000256" key="5">
    <source>
        <dbReference type="SAM" id="MobiDB-lite"/>
    </source>
</evidence>
<dbReference type="PANTHER" id="PTHR11071:SF561">
    <property type="entry name" value="PEPTIDYL-PROLYL CIS-TRANS ISOMERASE D-RELATED"/>
    <property type="match status" value="1"/>
</dbReference>
<dbReference type="FunFam" id="2.40.100.10:FF:000025">
    <property type="entry name" value="Peptidyl-prolyl cis-trans isomerase CYP19-2"/>
    <property type="match status" value="1"/>
</dbReference>
<evidence type="ECO:0000313" key="8">
    <source>
        <dbReference type="Proteomes" id="UP001211907"/>
    </source>
</evidence>
<evidence type="ECO:0000256" key="3">
    <source>
        <dbReference type="ARBA" id="ARBA00023110"/>
    </source>
</evidence>
<sequence length="368" mass="40339">MNVETKRVFLDVSVGVRPAGRLIIELFVADAPKAAENFRCLCTGEKGIGRTGGGDFINHNGTGGESIYNGGGTFDDEPFIRKHNEPYLLSCANSGPNTNRSQFFITSKPVPHLDGKHVVFGRLVSGMDIFRALETVPTDSKDKPLDPIVVMHCGELIKKSSASGPSSSSAVVQEKKKAGRSSPSKSSSSSESSESNSSDSSNSSESESDDKKNSKRRRRNKKSFSKSKSAKKSKKSSRNRRQRSSSSSSENEDSELENAGKGSKSVATAVIPREDIEHKFLDRGFSRGVEKLVQAQKRAHEIIKERSEHIRTDSAGRVVKGRGSLSFGDRDKHSYSKNNANRYPRNNHRNSHSTTDKAKKSENMLDSR</sequence>
<evidence type="ECO:0000256" key="2">
    <source>
        <dbReference type="ARBA" id="ARBA00013194"/>
    </source>
</evidence>
<dbReference type="InterPro" id="IPR029000">
    <property type="entry name" value="Cyclophilin-like_dom_sf"/>
</dbReference>
<dbReference type="GO" id="GO:0003755">
    <property type="term" value="F:peptidyl-prolyl cis-trans isomerase activity"/>
    <property type="evidence" value="ECO:0007669"/>
    <property type="project" value="UniProtKB-KW"/>
</dbReference>